<gene>
    <name evidence="3" type="ORF">ACFFF8_20030</name>
</gene>
<feature type="transmembrane region" description="Helical" evidence="1">
    <location>
        <begin position="6"/>
        <end position="26"/>
    </location>
</feature>
<dbReference type="InterPro" id="IPR012495">
    <property type="entry name" value="TadE-like_dom"/>
</dbReference>
<dbReference type="EMBL" id="JBHLTM010000077">
    <property type="protein sequence ID" value="MFC0686878.1"/>
    <property type="molecule type" value="Genomic_DNA"/>
</dbReference>
<evidence type="ECO:0000313" key="3">
    <source>
        <dbReference type="EMBL" id="MFC0686878.1"/>
    </source>
</evidence>
<dbReference type="RefSeq" id="WP_267223688.1">
    <property type="nucleotide sequence ID" value="NZ_JAPCWC010000026.1"/>
</dbReference>
<name>A0ABV6SFP9_9SPHN</name>
<organism evidence="3 4">
    <name type="scientific">Novosphingobium clariflavum</name>
    <dbReference type="NCBI Taxonomy" id="2029884"/>
    <lineage>
        <taxon>Bacteria</taxon>
        <taxon>Pseudomonadati</taxon>
        <taxon>Pseudomonadota</taxon>
        <taxon>Alphaproteobacteria</taxon>
        <taxon>Sphingomonadales</taxon>
        <taxon>Sphingomonadaceae</taxon>
        <taxon>Novosphingobium</taxon>
    </lineage>
</organism>
<proteinExistence type="predicted"/>
<keyword evidence="1" id="KW-0472">Membrane</keyword>
<protein>
    <submittedName>
        <fullName evidence="3">TadE family protein</fullName>
    </submittedName>
</protein>
<reference evidence="3 4" key="1">
    <citation type="submission" date="2024-09" db="EMBL/GenBank/DDBJ databases">
        <authorList>
            <person name="Sun Q."/>
            <person name="Mori K."/>
        </authorList>
    </citation>
    <scope>NUCLEOTIDE SEQUENCE [LARGE SCALE GENOMIC DNA]</scope>
    <source>
        <strain evidence="3 4">CICC 11035S</strain>
    </source>
</reference>
<evidence type="ECO:0000259" key="2">
    <source>
        <dbReference type="Pfam" id="PF07811"/>
    </source>
</evidence>
<evidence type="ECO:0000256" key="1">
    <source>
        <dbReference type="SAM" id="Phobius"/>
    </source>
</evidence>
<keyword evidence="4" id="KW-1185">Reference proteome</keyword>
<accession>A0ABV6SFP9</accession>
<dbReference type="Proteomes" id="UP001589858">
    <property type="component" value="Unassembled WGS sequence"/>
</dbReference>
<keyword evidence="1" id="KW-0812">Transmembrane</keyword>
<comment type="caution">
    <text evidence="3">The sequence shown here is derived from an EMBL/GenBank/DDBJ whole genome shotgun (WGS) entry which is preliminary data.</text>
</comment>
<sequence>MAALEFVFLAPALLLLVFGTIVYSIYFSALIGVRQAAAEGARAAVAGLSSPERASLARARAAAVMDNYKTLLGNSSTPVITASADGTGAFTVAVSYDMSRSPIMRYGNMVPLPTANLRASVTVTNGGY</sequence>
<evidence type="ECO:0000313" key="4">
    <source>
        <dbReference type="Proteomes" id="UP001589858"/>
    </source>
</evidence>
<dbReference type="Pfam" id="PF07811">
    <property type="entry name" value="TadE"/>
    <property type="match status" value="1"/>
</dbReference>
<keyword evidence="1" id="KW-1133">Transmembrane helix</keyword>
<feature type="domain" description="TadE-like" evidence="2">
    <location>
        <begin position="2"/>
        <end position="42"/>
    </location>
</feature>